<dbReference type="OrthoDB" id="5296765at2"/>
<dbReference type="SMART" id="SM00382">
    <property type="entry name" value="AAA"/>
    <property type="match status" value="1"/>
</dbReference>
<accession>A0A5J6V9P1</accession>
<evidence type="ECO:0000256" key="5">
    <source>
        <dbReference type="SAM" id="MobiDB-lite"/>
    </source>
</evidence>
<dbReference type="RefSeq" id="WP_158062430.1">
    <property type="nucleotide sequence ID" value="NZ_CP044427.1"/>
</dbReference>
<evidence type="ECO:0000256" key="2">
    <source>
        <dbReference type="ARBA" id="ARBA00022741"/>
    </source>
</evidence>
<name>A0A5J6V9P1_9MICO</name>
<dbReference type="PROSITE" id="PS00211">
    <property type="entry name" value="ABC_TRANSPORTER_1"/>
    <property type="match status" value="1"/>
</dbReference>
<dbReference type="Proteomes" id="UP000326546">
    <property type="component" value="Chromosome"/>
</dbReference>
<sequence>MNPPASAPTASAPTPLRPTHALRTHDVRVAFHGNEVVRGVDLELRAGEWLGLIGPNGSGKSTYLRSLLGLVPRTGTVELGDGRVPDPTDLSFMPQAPELPPGMTVVEYVLLGRTAHLGWLRAESVQDRQIVTSVLRRLGLASFADRQVRSLSGGEAQRVVIARALTQQAPVLLLDEPTSALDVGHSVEVLEMVDELRHQDGLTVVAAMHDLGMAARYADRLLLLERGAPQALGCPEEVLDPALLTRVYGHPIRVVELEGHIVVVPAPRPARPAREPHTTIDLQSRRTEEIS</sequence>
<evidence type="ECO:0000313" key="8">
    <source>
        <dbReference type="Proteomes" id="UP000326546"/>
    </source>
</evidence>
<dbReference type="SUPFAM" id="SSF52540">
    <property type="entry name" value="P-loop containing nucleoside triphosphate hydrolases"/>
    <property type="match status" value="1"/>
</dbReference>
<dbReference type="KEGG" id="serw:FY030_15570"/>
<dbReference type="Gene3D" id="3.40.50.300">
    <property type="entry name" value="P-loop containing nucleotide triphosphate hydrolases"/>
    <property type="match status" value="1"/>
</dbReference>
<feature type="domain" description="ABC transporter" evidence="6">
    <location>
        <begin position="22"/>
        <end position="251"/>
    </location>
</feature>
<evidence type="ECO:0000313" key="7">
    <source>
        <dbReference type="EMBL" id="QFG69936.1"/>
    </source>
</evidence>
<dbReference type="PANTHER" id="PTHR42794:SF1">
    <property type="entry name" value="HEMIN IMPORT ATP-BINDING PROTEIN HMUV"/>
    <property type="match status" value="1"/>
</dbReference>
<dbReference type="Pfam" id="PF00005">
    <property type="entry name" value="ABC_tran"/>
    <property type="match status" value="1"/>
</dbReference>
<dbReference type="InterPro" id="IPR027417">
    <property type="entry name" value="P-loop_NTPase"/>
</dbReference>
<keyword evidence="1" id="KW-0813">Transport</keyword>
<protein>
    <submittedName>
        <fullName evidence="7">ABC transporter ATP-binding protein</fullName>
    </submittedName>
</protein>
<dbReference type="InterPro" id="IPR017871">
    <property type="entry name" value="ABC_transporter-like_CS"/>
</dbReference>
<dbReference type="InterPro" id="IPR003439">
    <property type="entry name" value="ABC_transporter-like_ATP-bd"/>
</dbReference>
<reference evidence="7 8" key="1">
    <citation type="submission" date="2019-09" db="EMBL/GenBank/DDBJ databases">
        <title>Serinicoccus pratensis sp. nov., isolated from meadow soil.</title>
        <authorList>
            <person name="Zhang W."/>
        </authorList>
    </citation>
    <scope>NUCLEOTIDE SEQUENCE [LARGE SCALE GENOMIC DNA]</scope>
    <source>
        <strain evidence="7 8">W204</strain>
    </source>
</reference>
<dbReference type="PANTHER" id="PTHR42794">
    <property type="entry name" value="HEMIN IMPORT ATP-BINDING PROTEIN HMUV"/>
    <property type="match status" value="1"/>
</dbReference>
<keyword evidence="3 7" id="KW-0067">ATP-binding</keyword>
<feature type="region of interest" description="Disordered" evidence="5">
    <location>
        <begin position="268"/>
        <end position="291"/>
    </location>
</feature>
<dbReference type="AlphaFoldDB" id="A0A5J6V9P1"/>
<dbReference type="FunFam" id="3.40.50.300:FF:000134">
    <property type="entry name" value="Iron-enterobactin ABC transporter ATP-binding protein"/>
    <property type="match status" value="1"/>
</dbReference>
<evidence type="ECO:0000256" key="4">
    <source>
        <dbReference type="ARBA" id="ARBA00022967"/>
    </source>
</evidence>
<proteinExistence type="predicted"/>
<evidence type="ECO:0000256" key="3">
    <source>
        <dbReference type="ARBA" id="ARBA00022840"/>
    </source>
</evidence>
<dbReference type="EMBL" id="CP044427">
    <property type="protein sequence ID" value="QFG69936.1"/>
    <property type="molecule type" value="Genomic_DNA"/>
</dbReference>
<feature type="compositionally biased region" description="Basic and acidic residues" evidence="5">
    <location>
        <begin position="272"/>
        <end position="291"/>
    </location>
</feature>
<dbReference type="InterPro" id="IPR003593">
    <property type="entry name" value="AAA+_ATPase"/>
</dbReference>
<evidence type="ECO:0000256" key="1">
    <source>
        <dbReference type="ARBA" id="ARBA00022448"/>
    </source>
</evidence>
<keyword evidence="4" id="KW-1278">Translocase</keyword>
<keyword evidence="8" id="KW-1185">Reference proteome</keyword>
<dbReference type="GO" id="GO:0005524">
    <property type="term" value="F:ATP binding"/>
    <property type="evidence" value="ECO:0007669"/>
    <property type="project" value="UniProtKB-KW"/>
</dbReference>
<evidence type="ECO:0000259" key="6">
    <source>
        <dbReference type="PROSITE" id="PS50893"/>
    </source>
</evidence>
<dbReference type="PROSITE" id="PS50893">
    <property type="entry name" value="ABC_TRANSPORTER_2"/>
    <property type="match status" value="1"/>
</dbReference>
<organism evidence="7 8">
    <name type="scientific">Ornithinimicrobium pratense</name>
    <dbReference type="NCBI Taxonomy" id="2593973"/>
    <lineage>
        <taxon>Bacteria</taxon>
        <taxon>Bacillati</taxon>
        <taxon>Actinomycetota</taxon>
        <taxon>Actinomycetes</taxon>
        <taxon>Micrococcales</taxon>
        <taxon>Ornithinimicrobiaceae</taxon>
        <taxon>Ornithinimicrobium</taxon>
    </lineage>
</organism>
<dbReference type="GO" id="GO:0016887">
    <property type="term" value="F:ATP hydrolysis activity"/>
    <property type="evidence" value="ECO:0007669"/>
    <property type="project" value="InterPro"/>
</dbReference>
<gene>
    <name evidence="7" type="ORF">FY030_15570</name>
</gene>
<keyword evidence="2" id="KW-0547">Nucleotide-binding</keyword>